<evidence type="ECO:0000313" key="3">
    <source>
        <dbReference type="Proteomes" id="UP000077266"/>
    </source>
</evidence>
<feature type="domain" description="Eukaryotic translation initiation factor 4G1 eIF4E-binding" evidence="1">
    <location>
        <begin position="22"/>
        <end position="52"/>
    </location>
</feature>
<reference evidence="2 3" key="1">
    <citation type="journal article" date="2016" name="Mol. Biol. Evol.">
        <title>Comparative Genomics of Early-Diverging Mushroom-Forming Fungi Provides Insights into the Origins of Lignocellulose Decay Capabilities.</title>
        <authorList>
            <person name="Nagy L.G."/>
            <person name="Riley R."/>
            <person name="Tritt A."/>
            <person name="Adam C."/>
            <person name="Daum C."/>
            <person name="Floudas D."/>
            <person name="Sun H."/>
            <person name="Yadav J.S."/>
            <person name="Pangilinan J."/>
            <person name="Larsson K.H."/>
            <person name="Matsuura K."/>
            <person name="Barry K."/>
            <person name="Labutti K."/>
            <person name="Kuo R."/>
            <person name="Ohm R.A."/>
            <person name="Bhattacharya S.S."/>
            <person name="Shirouzu T."/>
            <person name="Yoshinaga Y."/>
            <person name="Martin F.M."/>
            <person name="Grigoriev I.V."/>
            <person name="Hibbett D.S."/>
        </authorList>
    </citation>
    <scope>NUCLEOTIDE SEQUENCE [LARGE SCALE GENOMIC DNA]</scope>
    <source>
        <strain evidence="2 3">HHB12029</strain>
    </source>
</reference>
<gene>
    <name evidence="2" type="ORF">EXIGLDRAFT_570799</name>
</gene>
<dbReference type="Pfam" id="PF12152">
    <property type="entry name" value="eIF_4G1"/>
    <property type="match status" value="1"/>
</dbReference>
<dbReference type="SUPFAM" id="SSF101489">
    <property type="entry name" value="Eukaryotic initiation factor 4f subunit eIF4g, eIF4e-binding domain"/>
    <property type="match status" value="1"/>
</dbReference>
<dbReference type="Gene3D" id="1.20.970.30">
    <property type="entry name" value="eIF4G, eIF4E-binding domain"/>
    <property type="match status" value="1"/>
</dbReference>
<feature type="non-terminal residue" evidence="2">
    <location>
        <position position="1"/>
    </location>
</feature>
<accession>A0A165B0F7</accession>
<dbReference type="InterPro" id="IPR036211">
    <property type="entry name" value="eIF4G_eIF4E-bd_sf"/>
</dbReference>
<keyword evidence="3" id="KW-1185">Reference proteome</keyword>
<evidence type="ECO:0000313" key="2">
    <source>
        <dbReference type="EMBL" id="KZV79608.1"/>
    </source>
</evidence>
<evidence type="ECO:0000259" key="1">
    <source>
        <dbReference type="Pfam" id="PF12152"/>
    </source>
</evidence>
<organism evidence="2 3">
    <name type="scientific">Exidia glandulosa HHB12029</name>
    <dbReference type="NCBI Taxonomy" id="1314781"/>
    <lineage>
        <taxon>Eukaryota</taxon>
        <taxon>Fungi</taxon>
        <taxon>Dikarya</taxon>
        <taxon>Basidiomycota</taxon>
        <taxon>Agaricomycotina</taxon>
        <taxon>Agaricomycetes</taxon>
        <taxon>Auriculariales</taxon>
        <taxon>Exidiaceae</taxon>
        <taxon>Exidia</taxon>
    </lineage>
</organism>
<dbReference type="InterPro" id="IPR022745">
    <property type="entry name" value="eIF4G1_eIF4E-bd"/>
</dbReference>
<dbReference type="EMBL" id="KV426587">
    <property type="protein sequence ID" value="KZV79608.1"/>
    <property type="molecule type" value="Genomic_DNA"/>
</dbReference>
<dbReference type="AlphaFoldDB" id="A0A165B0F7"/>
<dbReference type="InParanoid" id="A0A165B0F7"/>
<name>A0A165B0F7_EXIGL</name>
<proteinExistence type="predicted"/>
<sequence length="53" mass="5975">DTRRRPGPINTDTARARRTPGTISALATARIITDINQIQYPENIKSPRIELNM</sequence>
<feature type="non-terminal residue" evidence="2">
    <location>
        <position position="53"/>
    </location>
</feature>
<protein>
    <recommendedName>
        <fullName evidence="1">Eukaryotic translation initiation factor 4G1 eIF4E-binding domain-containing protein</fullName>
    </recommendedName>
</protein>
<dbReference type="Proteomes" id="UP000077266">
    <property type="component" value="Unassembled WGS sequence"/>
</dbReference>